<feature type="compositionally biased region" description="Polar residues" evidence="1">
    <location>
        <begin position="819"/>
        <end position="830"/>
    </location>
</feature>
<dbReference type="Proteomes" id="UP000274922">
    <property type="component" value="Unassembled WGS sequence"/>
</dbReference>
<keyword evidence="2" id="KW-0472">Membrane</keyword>
<feature type="region of interest" description="Disordered" evidence="1">
    <location>
        <begin position="198"/>
        <end position="228"/>
    </location>
</feature>
<feature type="compositionally biased region" description="Polar residues" evidence="1">
    <location>
        <begin position="45"/>
        <end position="75"/>
    </location>
</feature>
<feature type="region of interest" description="Disordered" evidence="1">
    <location>
        <begin position="677"/>
        <end position="700"/>
    </location>
</feature>
<dbReference type="STRING" id="1555241.A0A4V1IV60"/>
<organism evidence="3 4">
    <name type="scientific">Caulochytrium protostelioides</name>
    <dbReference type="NCBI Taxonomy" id="1555241"/>
    <lineage>
        <taxon>Eukaryota</taxon>
        <taxon>Fungi</taxon>
        <taxon>Fungi incertae sedis</taxon>
        <taxon>Chytridiomycota</taxon>
        <taxon>Chytridiomycota incertae sedis</taxon>
        <taxon>Chytridiomycetes</taxon>
        <taxon>Caulochytriales</taxon>
        <taxon>Caulochytriaceae</taxon>
        <taxon>Caulochytrium</taxon>
    </lineage>
</organism>
<feature type="compositionally biased region" description="Low complexity" evidence="1">
    <location>
        <begin position="677"/>
        <end position="686"/>
    </location>
</feature>
<sequence length="880" mass="91216">MAENNTFVSSSSSTWTTTVPTGTWSSSSSSQSSRTGSDGTTSWSATSSVGWNSTSASWTSSDTFSPPVSSAQPTITDAPETTLLGNTTSMGNTTTPWSSTTTDAETTSLNHTSSTTSTTTTADQNVTMSSSSLLPSSILTTLPTAQPTTRVAKSQQASSPKSYNRTGLIAGLTVSLSVVAILIGVALWMRRRRRRGARAALSSASGKNDWDPRGDKTPLPTSRAATPRAPAVPRMTYQPTMAPAKAPAASSFAPAPAAAQPERMPAQMLLAPSQLHVPAHRLSNSYIASPSDPSVLSMAPSGATVRREGSSHSIRPAPDALRIHGPAAMEAGAADHAAAMVRPEGTARLGFEAEWLAWQQAQFHVLSSMVPTPDGAVPPSPSPSQIPFYQRLSGQGDVLMARHGTMNSLYSNAPYGGSTVGNSTPTAGGFDVAEAYAVMAGRNSVAARGSAADARRSARLSTAAPMSLSGMFDSERGKRDSRCSSQAPTDFSASPRFGDAPEHAAASEHPMLTEGAVIETPGVTLEPATPSVTRPSPVEAAAAAGSTSPTGSITRTPTHWTAEDRLGGAPMATASSTKPSDRSLDRKSQDAPYAFMSLSTSRKPLIMPAASYAADTPSSTTDLGPSKPMTRAIAGAVPSVVAAARAKIEAASTPMTAVPKPRKNRESIVHDIVVRTATPSTPTRPTLAETSAQVESPLKPLQPLQYGLAQYPLPDESDSATPSAPHVTFSPHVSYDKYDPVDFSPDAGFMPAVPSGLRHGALPSRHRHNGTASSHTSSASTSSQGLASPAMSMRSLTSGTTAPPSPATTIERVPEHRTSMPSSPSLRSAGSGTGRRKSVTIAKMEGDSDSDDSVDHVPLAKITPVNRRQSLMPSAQAGMV</sequence>
<dbReference type="EMBL" id="ML014132">
    <property type="protein sequence ID" value="RKP02929.1"/>
    <property type="molecule type" value="Genomic_DNA"/>
</dbReference>
<feature type="region of interest" description="Disordered" evidence="1">
    <location>
        <begin position="519"/>
        <end position="589"/>
    </location>
</feature>
<feature type="compositionally biased region" description="Polar residues" evidence="1">
    <location>
        <begin position="145"/>
        <end position="163"/>
    </location>
</feature>
<evidence type="ECO:0000256" key="1">
    <source>
        <dbReference type="SAM" id="MobiDB-lite"/>
    </source>
</evidence>
<protein>
    <submittedName>
        <fullName evidence="3">Uncharacterized protein</fullName>
    </submittedName>
</protein>
<evidence type="ECO:0000256" key="2">
    <source>
        <dbReference type="SAM" id="Phobius"/>
    </source>
</evidence>
<feature type="compositionally biased region" description="Polar residues" evidence="1">
    <location>
        <begin position="83"/>
        <end position="92"/>
    </location>
</feature>
<feature type="region of interest" description="Disordered" evidence="1">
    <location>
        <begin position="1"/>
        <end position="130"/>
    </location>
</feature>
<feature type="region of interest" description="Disordered" evidence="1">
    <location>
        <begin position="142"/>
        <end position="163"/>
    </location>
</feature>
<gene>
    <name evidence="3" type="ORF">CXG81DRAFT_17453</name>
</gene>
<feature type="region of interest" description="Disordered" evidence="1">
    <location>
        <begin position="447"/>
        <end position="502"/>
    </location>
</feature>
<evidence type="ECO:0000313" key="4">
    <source>
        <dbReference type="Proteomes" id="UP000274922"/>
    </source>
</evidence>
<feature type="transmembrane region" description="Helical" evidence="2">
    <location>
        <begin position="168"/>
        <end position="189"/>
    </location>
</feature>
<keyword evidence="2" id="KW-0812">Transmembrane</keyword>
<accession>A0A4V1IV60</accession>
<name>A0A4V1IV60_9FUNG</name>
<feature type="compositionally biased region" description="Low complexity" evidence="1">
    <location>
        <begin position="217"/>
        <end position="228"/>
    </location>
</feature>
<feature type="compositionally biased region" description="Polar residues" evidence="1">
    <location>
        <begin position="483"/>
        <end position="492"/>
    </location>
</feature>
<proteinExistence type="predicted"/>
<feature type="compositionally biased region" description="Low complexity" evidence="1">
    <location>
        <begin position="771"/>
        <end position="788"/>
    </location>
</feature>
<reference evidence="4" key="1">
    <citation type="journal article" date="2018" name="Nat. Microbiol.">
        <title>Leveraging single-cell genomics to expand the fungal tree of life.</title>
        <authorList>
            <person name="Ahrendt S.R."/>
            <person name="Quandt C.A."/>
            <person name="Ciobanu D."/>
            <person name="Clum A."/>
            <person name="Salamov A."/>
            <person name="Andreopoulos B."/>
            <person name="Cheng J.F."/>
            <person name="Woyke T."/>
            <person name="Pelin A."/>
            <person name="Henrissat B."/>
            <person name="Reynolds N.K."/>
            <person name="Benny G.L."/>
            <person name="Smith M.E."/>
            <person name="James T.Y."/>
            <person name="Grigoriev I.V."/>
        </authorList>
    </citation>
    <scope>NUCLEOTIDE SEQUENCE [LARGE SCALE GENOMIC DNA]</scope>
    <source>
        <strain evidence="4">ATCC 52028</strain>
    </source>
</reference>
<evidence type="ECO:0000313" key="3">
    <source>
        <dbReference type="EMBL" id="RKP02929.1"/>
    </source>
</evidence>
<keyword evidence="4" id="KW-1185">Reference proteome</keyword>
<feature type="compositionally biased region" description="Basic and acidic residues" evidence="1">
    <location>
        <begin position="579"/>
        <end position="589"/>
    </location>
</feature>
<dbReference type="AlphaFoldDB" id="A0A4V1IV60"/>
<feature type="compositionally biased region" description="Polar residues" evidence="1">
    <location>
        <begin position="545"/>
        <end position="559"/>
    </location>
</feature>
<feature type="region of interest" description="Disordered" evidence="1">
    <location>
        <begin position="754"/>
        <end position="836"/>
    </location>
</feature>
<keyword evidence="2" id="KW-1133">Transmembrane helix</keyword>
<feature type="compositionally biased region" description="Basic and acidic residues" evidence="1">
    <location>
        <begin position="473"/>
        <end position="482"/>
    </location>
</feature>
<feature type="compositionally biased region" description="Low complexity" evidence="1">
    <location>
        <begin position="93"/>
        <end position="130"/>
    </location>
</feature>
<feature type="compositionally biased region" description="Low complexity" evidence="1">
    <location>
        <begin position="9"/>
        <end position="44"/>
    </location>
</feature>